<dbReference type="GO" id="GO:0043565">
    <property type="term" value="F:sequence-specific DNA binding"/>
    <property type="evidence" value="ECO:0007669"/>
    <property type="project" value="TreeGrafter"/>
</dbReference>
<evidence type="ECO:0000256" key="2">
    <source>
        <dbReference type="ARBA" id="ARBA00023015"/>
    </source>
</evidence>
<proteinExistence type="inferred from homology"/>
<gene>
    <name evidence="6" type="primary">dmlR_21</name>
    <name evidence="6" type="ORF">LV35_04146</name>
</gene>
<dbReference type="Gene3D" id="3.40.190.290">
    <property type="match status" value="1"/>
</dbReference>
<dbReference type="Pfam" id="PF03466">
    <property type="entry name" value="LysR_substrate"/>
    <property type="match status" value="1"/>
</dbReference>
<dbReference type="PANTHER" id="PTHR30537:SF31">
    <property type="entry name" value="TRANSCRIPTIONAL REGULATOR, LYSR FAMILY"/>
    <property type="match status" value="1"/>
</dbReference>
<dbReference type="FunFam" id="1.10.10.10:FF:000001">
    <property type="entry name" value="LysR family transcriptional regulator"/>
    <property type="match status" value="1"/>
</dbReference>
<dbReference type="InterPro" id="IPR036390">
    <property type="entry name" value="WH_DNA-bd_sf"/>
</dbReference>
<dbReference type="PROSITE" id="PS50931">
    <property type="entry name" value="HTH_LYSR"/>
    <property type="match status" value="1"/>
</dbReference>
<evidence type="ECO:0000313" key="7">
    <source>
        <dbReference type="Proteomes" id="UP000076296"/>
    </source>
</evidence>
<dbReference type="Gene3D" id="1.10.10.10">
    <property type="entry name" value="Winged helix-like DNA-binding domain superfamily/Winged helix DNA-binding domain"/>
    <property type="match status" value="1"/>
</dbReference>
<evidence type="ECO:0000256" key="4">
    <source>
        <dbReference type="ARBA" id="ARBA00023163"/>
    </source>
</evidence>
<evidence type="ECO:0000313" key="6">
    <source>
        <dbReference type="EMBL" id="KZA09963.1"/>
    </source>
</evidence>
<dbReference type="InterPro" id="IPR000847">
    <property type="entry name" value="LysR_HTH_N"/>
</dbReference>
<dbReference type="InterPro" id="IPR005119">
    <property type="entry name" value="LysR_subst-bd"/>
</dbReference>
<accession>A0A0M3FI41</accession>
<dbReference type="GO" id="GO:0003700">
    <property type="term" value="F:DNA-binding transcription factor activity"/>
    <property type="evidence" value="ECO:0007669"/>
    <property type="project" value="InterPro"/>
</dbReference>
<sequence length="305" mass="34609">MKDLNDLYIFALIVEHGGLSKVEQKTGISKSKLSRRLSNLEKNLNVKLLQRDSRQIKLTAIGEQIYQYVQSMLLEAQTVYDLIDQLRGEPIGSITVSIPIDVAERIMPLILPEFMDRYPKVEIKFIVTNKRVDILKESVDIGIRIRQNLDSDHNLVMRHLGYTQSVLVASPQYLNQYGTPTHPSDLSKHKLLSNIENENQTWFFSNQTINENVSLPIKPFIKAASLTLLNCLATDGKGIALLPLLKCKSLILEKKLIVVLPEWELPTGNFHLIFPSRSGALPASKVFLDFLIEKIPPLLKEMQDI</sequence>
<name>A0A0M3FI41_ACIBA</name>
<evidence type="ECO:0000256" key="3">
    <source>
        <dbReference type="ARBA" id="ARBA00023125"/>
    </source>
</evidence>
<dbReference type="EMBL" id="LRDT01000070">
    <property type="protein sequence ID" value="KZA09963.1"/>
    <property type="molecule type" value="Genomic_DNA"/>
</dbReference>
<dbReference type="InterPro" id="IPR058163">
    <property type="entry name" value="LysR-type_TF_proteobact-type"/>
</dbReference>
<comment type="similarity">
    <text evidence="1">Belongs to the LysR transcriptional regulatory family.</text>
</comment>
<protein>
    <submittedName>
        <fullName evidence="6">HTH-type transcriptional regulator DmlR</fullName>
    </submittedName>
</protein>
<dbReference type="InterPro" id="IPR036388">
    <property type="entry name" value="WH-like_DNA-bd_sf"/>
</dbReference>
<dbReference type="SUPFAM" id="SSF46785">
    <property type="entry name" value="Winged helix' DNA-binding domain"/>
    <property type="match status" value="1"/>
</dbReference>
<evidence type="ECO:0000256" key="1">
    <source>
        <dbReference type="ARBA" id="ARBA00009437"/>
    </source>
</evidence>
<dbReference type="AlphaFoldDB" id="A0A0M3FI41"/>
<evidence type="ECO:0000259" key="5">
    <source>
        <dbReference type="PROSITE" id="PS50931"/>
    </source>
</evidence>
<reference evidence="6 7" key="1">
    <citation type="submission" date="2016-01" db="EMBL/GenBank/DDBJ databases">
        <title>Draft sequences of Acinetobacter baumannii isolates from wounded military personnel.</title>
        <authorList>
            <person name="Arivett B.A."/>
            <person name="Fiester S.E."/>
            <person name="Ream D.C."/>
            <person name="Actis L.A."/>
        </authorList>
    </citation>
    <scope>NUCLEOTIDE SEQUENCE [LARGE SCALE GENOMIC DNA]</scope>
    <source>
        <strain evidence="6 7">AB2828</strain>
    </source>
</reference>
<dbReference type="GO" id="GO:0006351">
    <property type="term" value="P:DNA-templated transcription"/>
    <property type="evidence" value="ECO:0007669"/>
    <property type="project" value="TreeGrafter"/>
</dbReference>
<keyword evidence="3" id="KW-0238">DNA-binding</keyword>
<dbReference type="PANTHER" id="PTHR30537">
    <property type="entry name" value="HTH-TYPE TRANSCRIPTIONAL REGULATOR"/>
    <property type="match status" value="1"/>
</dbReference>
<keyword evidence="2" id="KW-0805">Transcription regulation</keyword>
<dbReference type="RefSeq" id="WP_000654049.1">
    <property type="nucleotide sequence ID" value="NZ_AP031581.1"/>
</dbReference>
<keyword evidence="4" id="KW-0804">Transcription</keyword>
<dbReference type="Proteomes" id="UP000076296">
    <property type="component" value="Unassembled WGS sequence"/>
</dbReference>
<feature type="domain" description="HTH lysR-type" evidence="5">
    <location>
        <begin position="1"/>
        <end position="59"/>
    </location>
</feature>
<dbReference type="SUPFAM" id="SSF53850">
    <property type="entry name" value="Periplasmic binding protein-like II"/>
    <property type="match status" value="1"/>
</dbReference>
<comment type="caution">
    <text evidence="6">The sequence shown here is derived from an EMBL/GenBank/DDBJ whole genome shotgun (WGS) entry which is preliminary data.</text>
</comment>
<organism evidence="6 7">
    <name type="scientific">Acinetobacter baumannii</name>
    <dbReference type="NCBI Taxonomy" id="470"/>
    <lineage>
        <taxon>Bacteria</taxon>
        <taxon>Pseudomonadati</taxon>
        <taxon>Pseudomonadota</taxon>
        <taxon>Gammaproteobacteria</taxon>
        <taxon>Moraxellales</taxon>
        <taxon>Moraxellaceae</taxon>
        <taxon>Acinetobacter</taxon>
        <taxon>Acinetobacter calcoaceticus/baumannii complex</taxon>
    </lineage>
</organism>
<dbReference type="Pfam" id="PF00126">
    <property type="entry name" value="HTH_1"/>
    <property type="match status" value="1"/>
</dbReference>